<evidence type="ECO:0000256" key="1">
    <source>
        <dbReference type="SAM" id="MobiDB-lite"/>
    </source>
</evidence>
<comment type="caution">
    <text evidence="2">The sequence shown here is derived from an EMBL/GenBank/DDBJ whole genome shotgun (WGS) entry which is preliminary data.</text>
</comment>
<organism evidence="2 3">
    <name type="scientific">Aquimarina hainanensis</name>
    <dbReference type="NCBI Taxonomy" id="1578017"/>
    <lineage>
        <taxon>Bacteria</taxon>
        <taxon>Pseudomonadati</taxon>
        <taxon>Bacteroidota</taxon>
        <taxon>Flavobacteriia</taxon>
        <taxon>Flavobacteriales</taxon>
        <taxon>Flavobacteriaceae</taxon>
        <taxon>Aquimarina</taxon>
    </lineage>
</organism>
<keyword evidence="3" id="KW-1185">Reference proteome</keyword>
<feature type="compositionally biased region" description="Acidic residues" evidence="1">
    <location>
        <begin position="226"/>
        <end position="237"/>
    </location>
</feature>
<sequence>MKSLYKLIAVFLLLILVGCTKEIEIDFAHEPQVFISGVLLNQTGNVNVHIQRTVPVDVETIDPVNDATVSLYQKDQNGVVSLLTNNFTATNGTYTSLETLSPVLNNMYWVEVELADGTNYRSAEERLKPPVELKEVTRKNGLTRVVFKDPADDINFYLVHFSYSNNGQFISDEYLVANDKLFDGNDQAFVEDDDDTGNYVTVTVYNINFQTYQFHLNALLQREDQIDEGDDDDDDSGDPGRLFSSPPAHLIGNIINVETNKAALGYFGISSVSSIEGSL</sequence>
<gene>
    <name evidence="2" type="ORF">ACFSTE_09090</name>
</gene>
<protein>
    <submittedName>
        <fullName evidence="2">DUF4249 family protein</fullName>
    </submittedName>
</protein>
<accession>A0ABW5N7U9</accession>
<dbReference type="InterPro" id="IPR025345">
    <property type="entry name" value="DUF4249"/>
</dbReference>
<dbReference type="Pfam" id="PF14054">
    <property type="entry name" value="DUF4249"/>
    <property type="match status" value="1"/>
</dbReference>
<dbReference type="Proteomes" id="UP001597459">
    <property type="component" value="Unassembled WGS sequence"/>
</dbReference>
<feature type="region of interest" description="Disordered" evidence="1">
    <location>
        <begin position="226"/>
        <end position="245"/>
    </location>
</feature>
<reference evidence="3" key="1">
    <citation type="journal article" date="2019" name="Int. J. Syst. Evol. Microbiol.">
        <title>The Global Catalogue of Microorganisms (GCM) 10K type strain sequencing project: providing services to taxonomists for standard genome sequencing and annotation.</title>
        <authorList>
            <consortium name="The Broad Institute Genomics Platform"/>
            <consortium name="The Broad Institute Genome Sequencing Center for Infectious Disease"/>
            <person name="Wu L."/>
            <person name="Ma J."/>
        </authorList>
    </citation>
    <scope>NUCLEOTIDE SEQUENCE [LARGE SCALE GENOMIC DNA]</scope>
    <source>
        <strain evidence="3">KCTC 42423</strain>
    </source>
</reference>
<name>A0ABW5N7U9_9FLAO</name>
<proteinExistence type="predicted"/>
<dbReference type="PROSITE" id="PS51257">
    <property type="entry name" value="PROKAR_LIPOPROTEIN"/>
    <property type="match status" value="1"/>
</dbReference>
<evidence type="ECO:0000313" key="3">
    <source>
        <dbReference type="Proteomes" id="UP001597459"/>
    </source>
</evidence>
<dbReference type="EMBL" id="JBHULX010000013">
    <property type="protein sequence ID" value="MFD2590984.1"/>
    <property type="molecule type" value="Genomic_DNA"/>
</dbReference>
<evidence type="ECO:0000313" key="2">
    <source>
        <dbReference type="EMBL" id="MFD2590984.1"/>
    </source>
</evidence>
<dbReference type="RefSeq" id="WP_378258838.1">
    <property type="nucleotide sequence ID" value="NZ_JBHSJV010000001.1"/>
</dbReference>